<dbReference type="Pfam" id="PF04768">
    <property type="entry name" value="NAT"/>
    <property type="match status" value="1"/>
</dbReference>
<evidence type="ECO:0000256" key="13">
    <source>
        <dbReference type="PIRNR" id="PIRNR007892"/>
    </source>
</evidence>
<keyword evidence="7 13" id="KW-0028">Amino-acid biosynthesis</keyword>
<dbReference type="UniPathway" id="UPA00068">
    <property type="reaction ID" value="UER00106"/>
</dbReference>
<comment type="similarity">
    <text evidence="4 13">Belongs to the acetyltransferase family.</text>
</comment>
<feature type="coiled-coil region" evidence="14">
    <location>
        <begin position="245"/>
        <end position="272"/>
    </location>
</feature>
<dbReference type="HOGENOM" id="CLU_013088_0_0_1"/>
<evidence type="ECO:0000256" key="11">
    <source>
        <dbReference type="ARBA" id="ARBA00023315"/>
    </source>
</evidence>
<evidence type="ECO:0000256" key="8">
    <source>
        <dbReference type="ARBA" id="ARBA00022679"/>
    </source>
</evidence>
<evidence type="ECO:0000256" key="2">
    <source>
        <dbReference type="ARBA" id="ARBA00004173"/>
    </source>
</evidence>
<keyword evidence="10 13" id="KW-0496">Mitochondrion</keyword>
<dbReference type="eggNOG" id="KOG2436">
    <property type="taxonomic scope" value="Eukaryota"/>
</dbReference>
<evidence type="ECO:0000256" key="6">
    <source>
        <dbReference type="ARBA" id="ARBA00018802"/>
    </source>
</evidence>
<protein>
    <recommendedName>
        <fullName evidence="6 13">Amino-acid acetyltransferase, mitochondrial</fullName>
        <ecNumber evidence="5 13">2.3.1.1</ecNumber>
    </recommendedName>
    <alternativeName>
        <fullName evidence="13">Glutamate N-acetyltransferase</fullName>
    </alternativeName>
    <alternativeName>
        <fullName evidence="13">N-acetylglutamate synthase</fullName>
    </alternativeName>
</protein>
<evidence type="ECO:0000256" key="9">
    <source>
        <dbReference type="ARBA" id="ARBA00022946"/>
    </source>
</evidence>
<keyword evidence="8 13" id="KW-0808">Transferase</keyword>
<name>G8ZT08_TORDE</name>
<comment type="subcellular location">
    <subcellularLocation>
        <location evidence="2 13">Mitochondrion</location>
    </subcellularLocation>
</comment>
<evidence type="ECO:0000256" key="1">
    <source>
        <dbReference type="ARBA" id="ARBA00002294"/>
    </source>
</evidence>
<dbReference type="InterPro" id="IPR006855">
    <property type="entry name" value="Vertebrate-like_GNAT_dom"/>
</dbReference>
<comment type="pathway">
    <text evidence="3 13">Amino-acid biosynthesis; L-arginine biosynthesis; N(2)-acetyl-L-ornithine from L-glutamate: step 1/4.</text>
</comment>
<evidence type="ECO:0000256" key="7">
    <source>
        <dbReference type="ARBA" id="ARBA00022605"/>
    </source>
</evidence>
<evidence type="ECO:0000256" key="4">
    <source>
        <dbReference type="ARBA" id="ARBA00008694"/>
    </source>
</evidence>
<dbReference type="PANTHER" id="PTHR23342">
    <property type="entry name" value="N-ACETYLGLUTAMATE SYNTHASE"/>
    <property type="match status" value="1"/>
</dbReference>
<dbReference type="AlphaFoldDB" id="G8ZT08"/>
<dbReference type="PIRSF" id="PIRSF007892">
    <property type="entry name" value="NAGS_fungal"/>
    <property type="match status" value="1"/>
</dbReference>
<keyword evidence="17" id="KW-1185">Reference proteome</keyword>
<accession>G8ZT08</accession>
<dbReference type="GO" id="GO:0106098">
    <property type="term" value="C:NAGS/NAGK complex"/>
    <property type="evidence" value="ECO:0007669"/>
    <property type="project" value="EnsemblFungi"/>
</dbReference>
<comment type="function">
    <text evidence="1 13">N-acetylglutamate synthase involved in arginine biosynthesis.</text>
</comment>
<dbReference type="InParanoid" id="G8ZT08"/>
<dbReference type="STRING" id="1076872.G8ZT08"/>
<evidence type="ECO:0000256" key="5">
    <source>
        <dbReference type="ARBA" id="ARBA00012697"/>
    </source>
</evidence>
<gene>
    <name evidence="16" type="primary">TDEL0D01680</name>
    <name evidence="16" type="ORF">TDEL_0D01680</name>
</gene>
<evidence type="ECO:0000256" key="12">
    <source>
        <dbReference type="ARBA" id="ARBA00048372"/>
    </source>
</evidence>
<dbReference type="EC" id="2.3.1.1" evidence="5 13"/>
<dbReference type="PANTHER" id="PTHR23342:SF4">
    <property type="entry name" value="AMINO-ACID ACETYLTRANSFERASE, MITOCHONDRIAL"/>
    <property type="match status" value="1"/>
</dbReference>
<dbReference type="GO" id="GO:0006592">
    <property type="term" value="P:ornithine biosynthetic process"/>
    <property type="evidence" value="ECO:0007669"/>
    <property type="project" value="EnsemblFungi"/>
</dbReference>
<proteinExistence type="inferred from homology"/>
<keyword evidence="14" id="KW-0175">Coiled coil</keyword>
<evidence type="ECO:0000259" key="15">
    <source>
        <dbReference type="PROSITE" id="PS51731"/>
    </source>
</evidence>
<dbReference type="Proteomes" id="UP000005627">
    <property type="component" value="Chromosome 4"/>
</dbReference>
<dbReference type="PROSITE" id="PS51731">
    <property type="entry name" value="GNAT_NAGS"/>
    <property type="match status" value="1"/>
</dbReference>
<keyword evidence="9" id="KW-0809">Transit peptide</keyword>
<dbReference type="GO" id="GO:0006526">
    <property type="term" value="P:L-arginine biosynthetic process"/>
    <property type="evidence" value="ECO:0007669"/>
    <property type="project" value="UniProtKB-UniPathway"/>
</dbReference>
<dbReference type="GO" id="GO:0004042">
    <property type="term" value="F:L-glutamate N-acetyltransferase activity"/>
    <property type="evidence" value="ECO:0007669"/>
    <property type="project" value="EnsemblFungi"/>
</dbReference>
<organism evidence="16 17">
    <name type="scientific">Torulaspora delbrueckii</name>
    <name type="common">Yeast</name>
    <name type="synonym">Candida colliculosa</name>
    <dbReference type="NCBI Taxonomy" id="4950"/>
    <lineage>
        <taxon>Eukaryota</taxon>
        <taxon>Fungi</taxon>
        <taxon>Dikarya</taxon>
        <taxon>Ascomycota</taxon>
        <taxon>Saccharomycotina</taxon>
        <taxon>Saccharomycetes</taxon>
        <taxon>Saccharomycetales</taxon>
        <taxon>Saccharomycetaceae</taxon>
        <taxon>Torulaspora</taxon>
    </lineage>
</organism>
<feature type="domain" description="N-acetyltransferase" evidence="15">
    <location>
        <begin position="398"/>
        <end position="564"/>
    </location>
</feature>
<dbReference type="GeneID" id="11502187"/>
<evidence type="ECO:0000313" key="16">
    <source>
        <dbReference type="EMBL" id="CCE91752.1"/>
    </source>
</evidence>
<evidence type="ECO:0000256" key="3">
    <source>
        <dbReference type="ARBA" id="ARBA00004925"/>
    </source>
</evidence>
<sequence length="573" mass="65246">MWKQALNRGFKYDQPNAAARKLILSVLSSTATRREARDYLVKYGQNSSRANHCLLLIRHLQTMGRGTLWQLSGAIEKLRMLGIRPIFVIPPSGHVMQNAETLDKVLTTANLRPLHLQDALFRGSDGTYSSILSSQASLFDSKSLDLIPVIQPYVFDEATASQRLTNDMVSFMENIVPRGGAPYIDKFFILNNIGGIPSDERRNNAHVFINLSQEYKTLASSLSEKAGSFSVREPQSQNLLDRLTLHLKEDELISLERQYKEHLEDLQLMNAVLSRLSNSSTGLITTTKAAASTSDRKNPLLYNLLTDRSLISSSLPRFKARPEQWDEDHSWYEMSNEVEANDYAFRDPEYSGAAKHQEDSILVTTVLKRGVHIKMLEYRTLSQYNSIGLPKSFHSKEATKVSYNEDSKVNLTKLKRILDHSFGRDLDLDHYLNRINGRIASIIVIGDYEGIAVLTYEGPSENPFVYLDKFAVLPHLKGSLGISDIIFNLMFKSFPRELLWRSRSDNVVNKWYFQRSAGVLDLSIALSDDDRKNSQFKLFYHGDPDSNKDPFQDKARLKEYATYVRDIEPSWAK</sequence>
<dbReference type="RefSeq" id="XP_003680963.1">
    <property type="nucleotide sequence ID" value="XM_003680915.1"/>
</dbReference>
<evidence type="ECO:0000256" key="14">
    <source>
        <dbReference type="SAM" id="Coils"/>
    </source>
</evidence>
<dbReference type="KEGG" id="tdl:TDEL_0D01680"/>
<dbReference type="FunCoup" id="G8ZT08">
    <property type="interactions" value="118"/>
</dbReference>
<keyword evidence="11 13" id="KW-0012">Acyltransferase</keyword>
<dbReference type="EMBL" id="HE616745">
    <property type="protein sequence ID" value="CCE91752.1"/>
    <property type="molecule type" value="Genomic_DNA"/>
</dbReference>
<evidence type="ECO:0000313" key="17">
    <source>
        <dbReference type="Proteomes" id="UP000005627"/>
    </source>
</evidence>
<comment type="catalytic activity">
    <reaction evidence="12 13">
        <text>L-glutamate + acetyl-CoA = N-acetyl-L-glutamate + CoA + H(+)</text>
        <dbReference type="Rhea" id="RHEA:24292"/>
        <dbReference type="ChEBI" id="CHEBI:15378"/>
        <dbReference type="ChEBI" id="CHEBI:29985"/>
        <dbReference type="ChEBI" id="CHEBI:44337"/>
        <dbReference type="ChEBI" id="CHEBI:57287"/>
        <dbReference type="ChEBI" id="CHEBI:57288"/>
        <dbReference type="EC" id="2.3.1.1"/>
    </reaction>
</comment>
<evidence type="ECO:0000256" key="10">
    <source>
        <dbReference type="ARBA" id="ARBA00023128"/>
    </source>
</evidence>
<reference evidence="16 17" key="1">
    <citation type="journal article" date="2011" name="Proc. Natl. Acad. Sci. U.S.A.">
        <title>Evolutionary erosion of yeast sex chromosomes by mating-type switching accidents.</title>
        <authorList>
            <person name="Gordon J.L."/>
            <person name="Armisen D."/>
            <person name="Proux-Wera E."/>
            <person name="Oheigeartaigh S.S."/>
            <person name="Byrne K.P."/>
            <person name="Wolfe K.H."/>
        </authorList>
    </citation>
    <scope>NUCLEOTIDE SEQUENCE [LARGE SCALE GENOMIC DNA]</scope>
    <source>
        <strain evidence="17">ATCC 10662 / CBS 1146 / NBRC 0425 / NCYC 2629 / NRRL Y-866</strain>
    </source>
</reference>
<dbReference type="Gene3D" id="3.40.630.30">
    <property type="match status" value="1"/>
</dbReference>
<dbReference type="InterPro" id="IPR011190">
    <property type="entry name" value="GlcNAc_Synth_fun"/>
</dbReference>
<dbReference type="OrthoDB" id="5585968at2759"/>